<dbReference type="EMBL" id="BMAC01000272">
    <property type="protein sequence ID" value="GFP92206.1"/>
    <property type="molecule type" value="Genomic_DNA"/>
</dbReference>
<dbReference type="InterPro" id="IPR012348">
    <property type="entry name" value="RNR-like"/>
</dbReference>
<dbReference type="OrthoDB" id="10248373at2759"/>
<dbReference type="InterPro" id="IPR000358">
    <property type="entry name" value="RNR_small_fam"/>
</dbReference>
<dbReference type="AlphaFoldDB" id="A0A830BZE9"/>
<dbReference type="PANTHER" id="PTHR23409">
    <property type="entry name" value="RIBONUCLEOSIDE-DIPHOSPHATE REDUCTASE SMALL CHAIN"/>
    <property type="match status" value="1"/>
</dbReference>
<dbReference type="GO" id="GO:0016491">
    <property type="term" value="F:oxidoreductase activity"/>
    <property type="evidence" value="ECO:0007669"/>
    <property type="project" value="InterPro"/>
</dbReference>
<name>A0A830BZE9_9LAMI</name>
<dbReference type="Pfam" id="PF00268">
    <property type="entry name" value="Ribonuc_red_sm"/>
    <property type="match status" value="1"/>
</dbReference>
<proteinExistence type="predicted"/>
<protein>
    <submittedName>
        <fullName evidence="1">Ribonucleoside-diphosphate reductase small chain</fullName>
    </submittedName>
</protein>
<accession>A0A830BZE9</accession>
<organism evidence="1 2">
    <name type="scientific">Phtheirospermum japonicum</name>
    <dbReference type="NCBI Taxonomy" id="374723"/>
    <lineage>
        <taxon>Eukaryota</taxon>
        <taxon>Viridiplantae</taxon>
        <taxon>Streptophyta</taxon>
        <taxon>Embryophyta</taxon>
        <taxon>Tracheophyta</taxon>
        <taxon>Spermatophyta</taxon>
        <taxon>Magnoliopsida</taxon>
        <taxon>eudicotyledons</taxon>
        <taxon>Gunneridae</taxon>
        <taxon>Pentapetalae</taxon>
        <taxon>asterids</taxon>
        <taxon>lamiids</taxon>
        <taxon>Lamiales</taxon>
        <taxon>Orobanchaceae</taxon>
        <taxon>Orobanchaceae incertae sedis</taxon>
        <taxon>Phtheirospermum</taxon>
    </lineage>
</organism>
<keyword evidence="2" id="KW-1185">Reference proteome</keyword>
<dbReference type="GO" id="GO:0009263">
    <property type="term" value="P:deoxyribonucleotide biosynthetic process"/>
    <property type="evidence" value="ECO:0007669"/>
    <property type="project" value="InterPro"/>
</dbReference>
<dbReference type="Proteomes" id="UP000653305">
    <property type="component" value="Unassembled WGS sequence"/>
</dbReference>
<comment type="caution">
    <text evidence="1">The sequence shown here is derived from an EMBL/GenBank/DDBJ whole genome shotgun (WGS) entry which is preliminary data.</text>
</comment>
<sequence length="71" mass="8514">AIETVPCVEKKAKWALRWIDSFDRFAERIIVFSCVERMLLPDSFCVKFWLKKRGLSVVDFIIDFERRKFAL</sequence>
<feature type="non-terminal residue" evidence="1">
    <location>
        <position position="1"/>
    </location>
</feature>
<dbReference type="InterPro" id="IPR009078">
    <property type="entry name" value="Ferritin-like_SF"/>
</dbReference>
<evidence type="ECO:0000313" key="1">
    <source>
        <dbReference type="EMBL" id="GFP92206.1"/>
    </source>
</evidence>
<reference evidence="1" key="1">
    <citation type="submission" date="2020-07" db="EMBL/GenBank/DDBJ databases">
        <title>Ethylene signaling mediates host invasion by parasitic plants.</title>
        <authorList>
            <person name="Yoshida S."/>
        </authorList>
    </citation>
    <scope>NUCLEOTIDE SEQUENCE</scope>
    <source>
        <strain evidence="1">Okayama</strain>
    </source>
</reference>
<dbReference type="SUPFAM" id="SSF47240">
    <property type="entry name" value="Ferritin-like"/>
    <property type="match status" value="1"/>
</dbReference>
<dbReference type="Gene3D" id="1.10.620.20">
    <property type="entry name" value="Ribonucleotide Reductase, subunit A"/>
    <property type="match status" value="1"/>
</dbReference>
<evidence type="ECO:0000313" key="2">
    <source>
        <dbReference type="Proteomes" id="UP000653305"/>
    </source>
</evidence>
<gene>
    <name evidence="1" type="ORF">PHJA_001364700</name>
</gene>
<dbReference type="PANTHER" id="PTHR23409:SF18">
    <property type="entry name" value="RIBONUCLEOSIDE-DIPHOSPHATE REDUCTASE SUBUNIT M2"/>
    <property type="match status" value="1"/>
</dbReference>